<dbReference type="InterPro" id="IPR006136">
    <property type="entry name" value="FlhB"/>
</dbReference>
<evidence type="ECO:0000313" key="13">
    <source>
        <dbReference type="EMBL" id="MTT32263.1"/>
    </source>
</evidence>
<dbReference type="PANTHER" id="PTHR30531">
    <property type="entry name" value="FLAGELLAR BIOSYNTHETIC PROTEIN FLHB"/>
    <property type="match status" value="1"/>
</dbReference>
<keyword evidence="13" id="KW-0966">Cell projection</keyword>
<comment type="similarity">
    <text evidence="2 12">Belongs to the type III secretion exporter family.</text>
</comment>
<comment type="caution">
    <text evidence="13">The sequence shown here is derived from an EMBL/GenBank/DDBJ whole genome shotgun (WGS) entry which is preliminary data.</text>
</comment>
<evidence type="ECO:0000256" key="1">
    <source>
        <dbReference type="ARBA" id="ARBA00004651"/>
    </source>
</evidence>
<dbReference type="InterPro" id="IPR029025">
    <property type="entry name" value="T3SS_substrate_exporter_C"/>
</dbReference>
<evidence type="ECO:0000256" key="11">
    <source>
        <dbReference type="ARBA" id="ARBA00023225"/>
    </source>
</evidence>
<keyword evidence="13" id="KW-0969">Cilium</keyword>
<evidence type="ECO:0000313" key="14">
    <source>
        <dbReference type="Proteomes" id="UP000440978"/>
    </source>
</evidence>
<keyword evidence="5 12" id="KW-1003">Cell membrane</keyword>
<protein>
    <recommendedName>
        <fullName evidence="3 12">Flagellar biosynthetic protein FlhB</fullName>
    </recommendedName>
</protein>
<dbReference type="GO" id="GO:0005886">
    <property type="term" value="C:plasma membrane"/>
    <property type="evidence" value="ECO:0007669"/>
    <property type="project" value="UniProtKB-SubCell"/>
</dbReference>
<feature type="transmembrane region" description="Helical" evidence="12">
    <location>
        <begin position="35"/>
        <end position="55"/>
    </location>
</feature>
<accession>A0A6N8CTA0</accession>
<dbReference type="OrthoDB" id="9807950at2"/>
<dbReference type="Proteomes" id="UP000440978">
    <property type="component" value="Unassembled WGS sequence"/>
</dbReference>
<evidence type="ECO:0000256" key="4">
    <source>
        <dbReference type="ARBA" id="ARBA00022448"/>
    </source>
</evidence>
<keyword evidence="4 12" id="KW-0813">Transport</keyword>
<dbReference type="PANTHER" id="PTHR30531:SF12">
    <property type="entry name" value="FLAGELLAR BIOSYNTHETIC PROTEIN FLHB"/>
    <property type="match status" value="1"/>
</dbReference>
<keyword evidence="10 12" id="KW-0472">Membrane</keyword>
<comment type="function">
    <text evidence="12">Required for formation of the rod structure in the basal body of the flagellar apparatus. Together with FliI and FliH, may constitute the export apparatus of flagellin.</text>
</comment>
<dbReference type="AlphaFoldDB" id="A0A6N8CTA0"/>
<gene>
    <name evidence="12 13" type="primary">flhB</name>
    <name evidence="13" type="ORF">GMB86_09630</name>
</gene>
<keyword evidence="13" id="KW-0282">Flagellum</keyword>
<evidence type="ECO:0000256" key="3">
    <source>
        <dbReference type="ARBA" id="ARBA00021622"/>
    </source>
</evidence>
<dbReference type="Gene3D" id="6.10.250.2080">
    <property type="match status" value="1"/>
</dbReference>
<feature type="transmembrane region" description="Helical" evidence="12">
    <location>
        <begin position="96"/>
        <end position="121"/>
    </location>
</feature>
<dbReference type="GO" id="GO:0009306">
    <property type="term" value="P:protein secretion"/>
    <property type="evidence" value="ECO:0007669"/>
    <property type="project" value="InterPro"/>
</dbReference>
<keyword evidence="6 12" id="KW-0812">Transmembrane</keyword>
<dbReference type="Gene3D" id="3.40.1690.10">
    <property type="entry name" value="secretion proteins EscU"/>
    <property type="match status" value="1"/>
</dbReference>
<keyword evidence="9 12" id="KW-1133">Transmembrane helix</keyword>
<dbReference type="Pfam" id="PF01312">
    <property type="entry name" value="Bac_export_2"/>
    <property type="match status" value="1"/>
</dbReference>
<dbReference type="InterPro" id="IPR006135">
    <property type="entry name" value="T3SS_substrate_exporter"/>
</dbReference>
<feature type="transmembrane region" description="Helical" evidence="12">
    <location>
        <begin position="189"/>
        <end position="215"/>
    </location>
</feature>
<feature type="transmembrane region" description="Helical" evidence="12">
    <location>
        <begin position="142"/>
        <end position="169"/>
    </location>
</feature>
<dbReference type="GO" id="GO:0044780">
    <property type="term" value="P:bacterial-type flagellum assembly"/>
    <property type="evidence" value="ECO:0007669"/>
    <property type="project" value="InterPro"/>
</dbReference>
<organism evidence="13 14">
    <name type="scientific">Terrilactibacillus tamarindi</name>
    <dbReference type="NCBI Taxonomy" id="2599694"/>
    <lineage>
        <taxon>Bacteria</taxon>
        <taxon>Bacillati</taxon>
        <taxon>Bacillota</taxon>
        <taxon>Bacilli</taxon>
        <taxon>Bacillales</taxon>
        <taxon>Bacillaceae</taxon>
        <taxon>Terrilactibacillus</taxon>
    </lineage>
</organism>
<evidence type="ECO:0000256" key="10">
    <source>
        <dbReference type="ARBA" id="ARBA00023136"/>
    </source>
</evidence>
<dbReference type="EMBL" id="WNHB01000014">
    <property type="protein sequence ID" value="MTT32263.1"/>
    <property type="molecule type" value="Genomic_DNA"/>
</dbReference>
<evidence type="ECO:0000256" key="6">
    <source>
        <dbReference type="ARBA" id="ARBA00022692"/>
    </source>
</evidence>
<keyword evidence="8 12" id="KW-0653">Protein transport</keyword>
<comment type="subcellular location">
    <subcellularLocation>
        <location evidence="1">Cell membrane</location>
        <topology evidence="1">Multi-pass membrane protein</topology>
    </subcellularLocation>
</comment>
<evidence type="ECO:0000256" key="5">
    <source>
        <dbReference type="ARBA" id="ARBA00022475"/>
    </source>
</evidence>
<dbReference type="PRINTS" id="PR00950">
    <property type="entry name" value="TYPE3IMSPROT"/>
</dbReference>
<evidence type="ECO:0000256" key="8">
    <source>
        <dbReference type="ARBA" id="ARBA00022927"/>
    </source>
</evidence>
<evidence type="ECO:0000256" key="2">
    <source>
        <dbReference type="ARBA" id="ARBA00010690"/>
    </source>
</evidence>
<sequence length="358" mass="40766">MRRLNLQYFAGEKTEKATPKKRQEGRKKGQVVKSIDLSTALSMLAFFLLFMVISANMGQSLLQFMSDIYVNWLNTPLNEHNIQTFNLHIFKAFGVLIAPILILALIMGIGSQLMQVGFVFSTESLQFKMERLDPIQGFKRIYSLRAIVELIKSILKLLVIGCITFSVLWINRTSVLQTMVKPISESLPIIGKVVLQMGIASSLGLIALGFLDYLYQKFDYEKNMRMSKQDIKDEYKKSEGDPLIKSKVKERQRQMAMRRMMQELPKADVVITNPTHFAVALMYDNSQMEAPKVVAKGADYLALKIREIAKQNDIVIVEKKPLARAMYKELEIGDSVPETFFKAVAEILAYVYQLKGKV</sequence>
<evidence type="ECO:0000256" key="9">
    <source>
        <dbReference type="ARBA" id="ARBA00022989"/>
    </source>
</evidence>
<name>A0A6N8CTA0_9BACI</name>
<proteinExistence type="inferred from homology"/>
<keyword evidence="11 12" id="KW-1006">Bacterial flagellum protein export</keyword>
<keyword evidence="7 12" id="KW-1005">Bacterial flagellum biogenesis</keyword>
<evidence type="ECO:0000256" key="12">
    <source>
        <dbReference type="RuleBase" id="RU364091"/>
    </source>
</evidence>
<dbReference type="SUPFAM" id="SSF160544">
    <property type="entry name" value="EscU C-terminal domain-like"/>
    <property type="match status" value="1"/>
</dbReference>
<reference evidence="13 14" key="1">
    <citation type="submission" date="2019-11" db="EMBL/GenBank/DDBJ databases">
        <title>Terrilactibacillus tamarindus sp. nov. BCM23-1 isolated from bark of Tamarindus indica.</title>
        <authorList>
            <person name="Kingkaew E."/>
            <person name="Tanasupawat S."/>
        </authorList>
    </citation>
    <scope>NUCLEOTIDE SEQUENCE [LARGE SCALE GENOMIC DNA]</scope>
    <source>
        <strain evidence="13 14">BCM23-1</strain>
    </source>
</reference>
<dbReference type="NCBIfam" id="TIGR00328">
    <property type="entry name" value="flhB"/>
    <property type="match status" value="1"/>
</dbReference>
<dbReference type="FunFam" id="3.40.1690.10:FF:000001">
    <property type="entry name" value="Flagellar biosynthetic protein FlhB"/>
    <property type="match status" value="1"/>
</dbReference>
<keyword evidence="14" id="KW-1185">Reference proteome</keyword>
<evidence type="ECO:0000256" key="7">
    <source>
        <dbReference type="ARBA" id="ARBA00022795"/>
    </source>
</evidence>